<feature type="transmembrane region" description="Helical" evidence="6">
    <location>
        <begin position="276"/>
        <end position="301"/>
    </location>
</feature>
<feature type="transmembrane region" description="Helical" evidence="6">
    <location>
        <begin position="405"/>
        <end position="426"/>
    </location>
</feature>
<feature type="transmembrane region" description="Helical" evidence="6">
    <location>
        <begin position="28"/>
        <end position="47"/>
    </location>
</feature>
<feature type="transmembrane region" description="Helical" evidence="6">
    <location>
        <begin position="447"/>
        <end position="469"/>
    </location>
</feature>
<accession>A0A1G6L2Z6</accession>
<dbReference type="SUPFAM" id="SSF161070">
    <property type="entry name" value="SNF-like"/>
    <property type="match status" value="1"/>
</dbReference>
<feature type="transmembrane region" description="Helical" evidence="6">
    <location>
        <begin position="481"/>
        <end position="502"/>
    </location>
</feature>
<feature type="transmembrane region" description="Helical" evidence="6">
    <location>
        <begin position="102"/>
        <end position="126"/>
    </location>
</feature>
<organism evidence="7 8">
    <name type="scientific">Melghirimyces thermohalophilus</name>
    <dbReference type="NCBI Taxonomy" id="1236220"/>
    <lineage>
        <taxon>Bacteria</taxon>
        <taxon>Bacillati</taxon>
        <taxon>Bacillota</taxon>
        <taxon>Bacilli</taxon>
        <taxon>Bacillales</taxon>
        <taxon>Thermoactinomycetaceae</taxon>
        <taxon>Melghirimyces</taxon>
    </lineage>
</organism>
<feature type="transmembrane region" description="Helical" evidence="6">
    <location>
        <begin position="164"/>
        <end position="183"/>
    </location>
</feature>
<keyword evidence="3 6" id="KW-0812">Transmembrane</keyword>
<dbReference type="PANTHER" id="PTHR42948">
    <property type="entry name" value="TRANSPORTER"/>
    <property type="match status" value="1"/>
</dbReference>
<dbReference type="Proteomes" id="UP000199387">
    <property type="component" value="Unassembled WGS sequence"/>
</dbReference>
<keyword evidence="8" id="KW-1185">Reference proteome</keyword>
<name>A0A1G6L2Z6_9BACL</name>
<dbReference type="NCBIfam" id="NF037979">
    <property type="entry name" value="Na_transp"/>
    <property type="match status" value="1"/>
</dbReference>
<dbReference type="PRINTS" id="PR00176">
    <property type="entry name" value="NANEUSMPORT"/>
</dbReference>
<dbReference type="PROSITE" id="PS50267">
    <property type="entry name" value="NA_NEUROTRAN_SYMP_3"/>
    <property type="match status" value="1"/>
</dbReference>
<proteinExistence type="predicted"/>
<sequence length="521" mass="57251">MADQAVTCSLLKGETDMAQVRDQWTTRAGFILAAVGSAIGLGNIWRYPYVAYENGGGAFLIPYFFALLTAGIPILLLEYVLGHRSRGSSPISYRRLSQKWEWLGWWQALLAFVISTYYMIILAWALSYTWFSFGTQWGEDTESFFFGQYLGSNQAEGFWDIGGLQWSVVIPVVLLWAFVYFVMRRQAHRGIERMARIMMPILIGMMVVFTIRGITLEGATAGLNALLTPDFSALTDPNVWVAAYGQVFFSLSVGFATMITYASYLKKDEDLANSGLIAAFANSGFEFMAAIGIFGALGFLATQSGTEVEHVVGQTIGLAFVIFPRIISELPWLNSLFGVLFFGSLVFAGLTSVVSLVEPSVSAIRDKLGVARTTAVNWICGLAALVSLLYATNGGLIYLDVVDHYLNSYGLLIGAILMAVATAWTTRKIRDLQAHINQVSDIHIGNWWVLCVSVITPLVLIVMTGLNIVDEWKVPYGGYEISGLLVIGWGSLIITVIAAVIFQRLAWKTDDALTSHEKEGA</sequence>
<evidence type="ECO:0000256" key="1">
    <source>
        <dbReference type="ARBA" id="ARBA00004141"/>
    </source>
</evidence>
<reference evidence="7 8" key="1">
    <citation type="submission" date="2016-10" db="EMBL/GenBank/DDBJ databases">
        <authorList>
            <person name="de Groot N.N."/>
        </authorList>
    </citation>
    <scope>NUCLEOTIDE SEQUENCE [LARGE SCALE GENOMIC DNA]</scope>
    <source>
        <strain evidence="7 8">DSM 45514</strain>
    </source>
</reference>
<evidence type="ECO:0000256" key="5">
    <source>
        <dbReference type="ARBA" id="ARBA00023136"/>
    </source>
</evidence>
<dbReference type="PANTHER" id="PTHR42948:SF1">
    <property type="entry name" value="TRANSPORTER"/>
    <property type="match status" value="1"/>
</dbReference>
<feature type="transmembrane region" description="Helical" evidence="6">
    <location>
        <begin position="378"/>
        <end position="399"/>
    </location>
</feature>
<dbReference type="AlphaFoldDB" id="A0A1G6L2Z6"/>
<dbReference type="EMBL" id="FMZA01000007">
    <property type="protein sequence ID" value="SDC37468.1"/>
    <property type="molecule type" value="Genomic_DNA"/>
</dbReference>
<evidence type="ECO:0000313" key="7">
    <source>
        <dbReference type="EMBL" id="SDC37468.1"/>
    </source>
</evidence>
<dbReference type="InterPro" id="IPR000175">
    <property type="entry name" value="Na/ntran_symport"/>
</dbReference>
<keyword evidence="5 6" id="KW-0472">Membrane</keyword>
<dbReference type="Pfam" id="PF00209">
    <property type="entry name" value="SNF"/>
    <property type="match status" value="2"/>
</dbReference>
<feature type="transmembrane region" description="Helical" evidence="6">
    <location>
        <begin position="239"/>
        <end position="264"/>
    </location>
</feature>
<evidence type="ECO:0000256" key="6">
    <source>
        <dbReference type="SAM" id="Phobius"/>
    </source>
</evidence>
<gene>
    <name evidence="7" type="ORF">SAMN04488112_10715</name>
</gene>
<feature type="transmembrane region" description="Helical" evidence="6">
    <location>
        <begin position="336"/>
        <end position="357"/>
    </location>
</feature>
<dbReference type="CDD" id="cd10334">
    <property type="entry name" value="SLC6sbd_u1"/>
    <property type="match status" value="1"/>
</dbReference>
<evidence type="ECO:0000256" key="2">
    <source>
        <dbReference type="ARBA" id="ARBA00022448"/>
    </source>
</evidence>
<feature type="transmembrane region" description="Helical" evidence="6">
    <location>
        <begin position="59"/>
        <end position="81"/>
    </location>
</feature>
<evidence type="ECO:0000313" key="8">
    <source>
        <dbReference type="Proteomes" id="UP000199387"/>
    </source>
</evidence>
<comment type="subcellular location">
    <subcellularLocation>
        <location evidence="1">Membrane</location>
        <topology evidence="1">Multi-pass membrane protein</topology>
    </subcellularLocation>
</comment>
<dbReference type="STRING" id="1236220.SAMN04488112_10715"/>
<evidence type="ECO:0000256" key="3">
    <source>
        <dbReference type="ARBA" id="ARBA00022692"/>
    </source>
</evidence>
<dbReference type="GO" id="GO:0016020">
    <property type="term" value="C:membrane"/>
    <property type="evidence" value="ECO:0007669"/>
    <property type="project" value="UniProtKB-SubCell"/>
</dbReference>
<protein>
    <submittedName>
        <fullName evidence="7">Neurotransmitter:Na+ symporter, NSS family</fullName>
    </submittedName>
</protein>
<evidence type="ECO:0000256" key="4">
    <source>
        <dbReference type="ARBA" id="ARBA00022989"/>
    </source>
</evidence>
<keyword evidence="4 6" id="KW-1133">Transmembrane helix</keyword>
<dbReference type="InterPro" id="IPR037272">
    <property type="entry name" value="SNS_sf"/>
</dbReference>
<keyword evidence="2" id="KW-0813">Transport</keyword>
<feature type="transmembrane region" description="Helical" evidence="6">
    <location>
        <begin position="195"/>
        <end position="214"/>
    </location>
</feature>